<protein>
    <submittedName>
        <fullName evidence="9">Fimbria/pilus periplasmic chaperone</fullName>
    </submittedName>
</protein>
<dbReference type="InterPro" id="IPR001829">
    <property type="entry name" value="Pili_assmbl_chaperone_bac"/>
</dbReference>
<dbReference type="InterPro" id="IPR036316">
    <property type="entry name" value="Pili_assmbl_chap_C_dom_sf"/>
</dbReference>
<evidence type="ECO:0000256" key="7">
    <source>
        <dbReference type="SAM" id="SignalP"/>
    </source>
</evidence>
<dbReference type="EMBL" id="JABBFR010000003">
    <property type="protein sequence ID" value="MBT0723595.1"/>
    <property type="molecule type" value="Genomic_DNA"/>
</dbReference>
<dbReference type="InterPro" id="IPR018046">
    <property type="entry name" value="Pili_assmbl_chaperone_CS"/>
</dbReference>
<feature type="signal peptide" evidence="7">
    <location>
        <begin position="1"/>
        <end position="19"/>
    </location>
</feature>
<dbReference type="InterPro" id="IPR050643">
    <property type="entry name" value="Periplasmic_pilus_chap"/>
</dbReference>
<evidence type="ECO:0000256" key="3">
    <source>
        <dbReference type="ARBA" id="ARBA00022729"/>
    </source>
</evidence>
<keyword evidence="3 7" id="KW-0732">Signal</keyword>
<organism evidence="9 10">
    <name type="scientific">Rosenbergiella gaditana</name>
    <dbReference type="NCBI Taxonomy" id="2726987"/>
    <lineage>
        <taxon>Bacteria</taxon>
        <taxon>Pseudomonadati</taxon>
        <taxon>Pseudomonadota</taxon>
        <taxon>Gammaproteobacteria</taxon>
        <taxon>Enterobacterales</taxon>
        <taxon>Erwiniaceae</taxon>
        <taxon>Rosenbergiella</taxon>
    </lineage>
</organism>
<keyword evidence="4" id="KW-0574">Periplasm</keyword>
<dbReference type="PANTHER" id="PTHR30251">
    <property type="entry name" value="PILUS ASSEMBLY CHAPERONE"/>
    <property type="match status" value="1"/>
</dbReference>
<reference evidence="9 10" key="1">
    <citation type="submission" date="2020-04" db="EMBL/GenBank/DDBJ databases">
        <title>Genome sequencing of Rosenbergiella species.</title>
        <authorList>
            <person name="Alvarez-Perez S."/>
            <person name="Lievens B."/>
        </authorList>
    </citation>
    <scope>NUCLEOTIDE SEQUENCE [LARGE SCALE GENOMIC DNA]</scope>
    <source>
        <strain evidence="9 10">S61</strain>
    </source>
</reference>
<evidence type="ECO:0000256" key="6">
    <source>
        <dbReference type="RuleBase" id="RU003918"/>
    </source>
</evidence>
<feature type="chain" id="PRO_5046622087" evidence="7">
    <location>
        <begin position="20"/>
        <end position="230"/>
    </location>
</feature>
<dbReference type="InterPro" id="IPR016147">
    <property type="entry name" value="Pili_assmbl_chaperone_N"/>
</dbReference>
<feature type="domain" description="Pili assembly chaperone N-terminal" evidence="8">
    <location>
        <begin position="21"/>
        <end position="142"/>
    </location>
</feature>
<evidence type="ECO:0000313" key="9">
    <source>
        <dbReference type="EMBL" id="MBT0723595.1"/>
    </source>
</evidence>
<dbReference type="Gene3D" id="2.60.40.10">
    <property type="entry name" value="Immunoglobulins"/>
    <property type="match status" value="2"/>
</dbReference>
<dbReference type="Pfam" id="PF00345">
    <property type="entry name" value="PapD_N"/>
    <property type="match status" value="1"/>
</dbReference>
<evidence type="ECO:0000256" key="2">
    <source>
        <dbReference type="ARBA" id="ARBA00007399"/>
    </source>
</evidence>
<evidence type="ECO:0000259" key="8">
    <source>
        <dbReference type="Pfam" id="PF00345"/>
    </source>
</evidence>
<dbReference type="RefSeq" id="WP_214236302.1">
    <property type="nucleotide sequence ID" value="NZ_JABBFR010000003.1"/>
</dbReference>
<evidence type="ECO:0000256" key="5">
    <source>
        <dbReference type="ARBA" id="ARBA00023186"/>
    </source>
</evidence>
<evidence type="ECO:0000256" key="4">
    <source>
        <dbReference type="ARBA" id="ARBA00022764"/>
    </source>
</evidence>
<evidence type="ECO:0000313" key="10">
    <source>
        <dbReference type="Proteomes" id="UP000790096"/>
    </source>
</evidence>
<gene>
    <name evidence="9" type="ORF">HH682_03865</name>
</gene>
<dbReference type="InterPro" id="IPR013783">
    <property type="entry name" value="Ig-like_fold"/>
</dbReference>
<dbReference type="SUPFAM" id="SSF49354">
    <property type="entry name" value="PapD-like"/>
    <property type="match status" value="1"/>
</dbReference>
<dbReference type="Proteomes" id="UP000790096">
    <property type="component" value="Unassembled WGS sequence"/>
</dbReference>
<dbReference type="PRINTS" id="PR00969">
    <property type="entry name" value="CHAPERONPILI"/>
</dbReference>
<evidence type="ECO:0000256" key="1">
    <source>
        <dbReference type="ARBA" id="ARBA00004418"/>
    </source>
</evidence>
<accession>A0ABS5SU15</accession>
<proteinExistence type="inferred from homology"/>
<dbReference type="InterPro" id="IPR008962">
    <property type="entry name" value="PapD-like_sf"/>
</dbReference>
<sequence>MKKIFFTTIVFCVSFAVNANVIINGTRVIYPKDNKEVIVQLYNNGNSPSLVQSWIDDGDINSTPETSKAPFLVSPPVVKVDGHSGQQVGLKLLENTLPSDKESMFYLNVLDIPPTPDNLNGMNTIQMAIRSRIKVIVRPKEISPIKNTPSTQLTVSKNSNGVQLDNKGPYFINIANIICGQDSFLKEPFILRPFTRETIDTIRKVDVEEKCNVTYVDDLGAYTKVVFTIK</sequence>
<comment type="subcellular location">
    <subcellularLocation>
        <location evidence="1 6">Periplasm</location>
    </subcellularLocation>
</comment>
<comment type="caution">
    <text evidence="9">The sequence shown here is derived from an EMBL/GenBank/DDBJ whole genome shotgun (WGS) entry which is preliminary data.</text>
</comment>
<keyword evidence="5 6" id="KW-0143">Chaperone</keyword>
<dbReference type="PANTHER" id="PTHR30251:SF10">
    <property type="entry name" value="FIMBRIAL CHAPERONE YEHC-RELATED"/>
    <property type="match status" value="1"/>
</dbReference>
<keyword evidence="10" id="KW-1185">Reference proteome</keyword>
<comment type="similarity">
    <text evidence="2 6">Belongs to the periplasmic pilus chaperone family.</text>
</comment>
<name>A0ABS5SU15_9GAMM</name>
<dbReference type="PROSITE" id="PS00635">
    <property type="entry name" value="PILI_CHAPERONE"/>
    <property type="match status" value="1"/>
</dbReference>
<dbReference type="SUPFAM" id="SSF49584">
    <property type="entry name" value="Periplasmic chaperone C-domain"/>
    <property type="match status" value="1"/>
</dbReference>